<dbReference type="Pfam" id="PF01557">
    <property type="entry name" value="FAA_hydrolase"/>
    <property type="match status" value="1"/>
</dbReference>
<dbReference type="GO" id="GO:0016853">
    <property type="term" value="F:isomerase activity"/>
    <property type="evidence" value="ECO:0007669"/>
    <property type="project" value="UniProtKB-ARBA"/>
</dbReference>
<gene>
    <name evidence="4" type="ORF">FDO65_09595</name>
</gene>
<dbReference type="RefSeq" id="WP_137449080.1">
    <property type="nucleotide sequence ID" value="NZ_SZZH01000001.1"/>
</dbReference>
<keyword evidence="2" id="KW-0479">Metal-binding</keyword>
<dbReference type="GO" id="GO:0019752">
    <property type="term" value="P:carboxylic acid metabolic process"/>
    <property type="evidence" value="ECO:0007669"/>
    <property type="project" value="UniProtKB-ARBA"/>
</dbReference>
<dbReference type="FunFam" id="3.90.850.10:FF:000002">
    <property type="entry name" value="2-hydroxyhepta-2,4-diene-1,7-dioate isomerase"/>
    <property type="match status" value="1"/>
</dbReference>
<keyword evidence="4" id="KW-0378">Hydrolase</keyword>
<accession>A0A4V6CSJ2</accession>
<keyword evidence="5" id="KW-1185">Reference proteome</keyword>
<proteinExistence type="inferred from homology"/>
<feature type="domain" description="Fumarylacetoacetase-like C-terminal" evidence="3">
    <location>
        <begin position="70"/>
        <end position="272"/>
    </location>
</feature>
<dbReference type="PANTHER" id="PTHR42796">
    <property type="entry name" value="FUMARYLACETOACETATE HYDROLASE DOMAIN-CONTAINING PROTEIN 2A-RELATED"/>
    <property type="match status" value="1"/>
</dbReference>
<dbReference type="OrthoDB" id="9805307at2"/>
<sequence length="286" mass="29888">MRLATVTLPTGGTAAVRIDGPAAASGTAIPDVADVGALLDRPDWRAVAAAADGPTAPLDDLGRLIPRPGKVACVGLNYRAHIEEMGRPLPDHPTLFAKFADALIGPQDDIEIPSTAAEAVDWECELVVVVGATLRGADRAEAAAAIAGYTVMNDISMRDWQFRTREWLQGKTFGNTTPVGPVLVTADEWQPGPNISTEIDGELVQQASTGDLVFDPADLVAYLSQIVTLRPGDLIATGTPGGVGHARKPPRYLAPGMTVRTTIDGIGSLQNTCVAVDGRGRRAGTP</sequence>
<evidence type="ECO:0000313" key="4">
    <source>
        <dbReference type="EMBL" id="TKV61775.1"/>
    </source>
</evidence>
<dbReference type="GO" id="GO:0046872">
    <property type="term" value="F:metal ion binding"/>
    <property type="evidence" value="ECO:0007669"/>
    <property type="project" value="UniProtKB-KW"/>
</dbReference>
<dbReference type="InterPro" id="IPR036663">
    <property type="entry name" value="Fumarylacetoacetase_C_sf"/>
</dbReference>
<evidence type="ECO:0000256" key="2">
    <source>
        <dbReference type="ARBA" id="ARBA00022723"/>
    </source>
</evidence>
<dbReference type="SUPFAM" id="SSF56529">
    <property type="entry name" value="FAH"/>
    <property type="match status" value="1"/>
</dbReference>
<dbReference type="AlphaFoldDB" id="A0A4V6CSJ2"/>
<comment type="caution">
    <text evidence="4">The sequence shown here is derived from an EMBL/GenBank/DDBJ whole genome shotgun (WGS) entry which is preliminary data.</text>
</comment>
<dbReference type="InterPro" id="IPR011234">
    <property type="entry name" value="Fumarylacetoacetase-like_C"/>
</dbReference>
<evidence type="ECO:0000313" key="5">
    <source>
        <dbReference type="Proteomes" id="UP000306985"/>
    </source>
</evidence>
<organism evidence="4 5">
    <name type="scientific">Nakamurella flava</name>
    <dbReference type="NCBI Taxonomy" id="2576308"/>
    <lineage>
        <taxon>Bacteria</taxon>
        <taxon>Bacillati</taxon>
        <taxon>Actinomycetota</taxon>
        <taxon>Actinomycetes</taxon>
        <taxon>Nakamurellales</taxon>
        <taxon>Nakamurellaceae</taxon>
        <taxon>Nakamurella</taxon>
    </lineage>
</organism>
<name>A0A4V6CSJ2_9ACTN</name>
<dbReference type="GO" id="GO:0016787">
    <property type="term" value="F:hydrolase activity"/>
    <property type="evidence" value="ECO:0007669"/>
    <property type="project" value="UniProtKB-KW"/>
</dbReference>
<dbReference type="InterPro" id="IPR051121">
    <property type="entry name" value="FAH"/>
</dbReference>
<dbReference type="PANTHER" id="PTHR42796:SF4">
    <property type="entry name" value="FUMARYLACETOACETATE HYDROLASE DOMAIN-CONTAINING PROTEIN 2A"/>
    <property type="match status" value="1"/>
</dbReference>
<evidence type="ECO:0000259" key="3">
    <source>
        <dbReference type="Pfam" id="PF01557"/>
    </source>
</evidence>
<protein>
    <submittedName>
        <fullName evidence="4">Fumarylacetoacetate hydrolase family protein</fullName>
    </submittedName>
</protein>
<comment type="similarity">
    <text evidence="1">Belongs to the FAH family.</text>
</comment>
<dbReference type="Gene3D" id="3.90.850.10">
    <property type="entry name" value="Fumarylacetoacetase-like, C-terminal domain"/>
    <property type="match status" value="1"/>
</dbReference>
<evidence type="ECO:0000256" key="1">
    <source>
        <dbReference type="ARBA" id="ARBA00010211"/>
    </source>
</evidence>
<reference evidence="4 5" key="1">
    <citation type="submission" date="2019-05" db="EMBL/GenBank/DDBJ databases">
        <title>Nakamurella sp. N5BH11, whole genome shotgun sequence.</title>
        <authorList>
            <person name="Tuo L."/>
        </authorList>
    </citation>
    <scope>NUCLEOTIDE SEQUENCE [LARGE SCALE GENOMIC DNA]</scope>
    <source>
        <strain evidence="4 5">N5BH11</strain>
    </source>
</reference>
<dbReference type="Proteomes" id="UP000306985">
    <property type="component" value="Unassembled WGS sequence"/>
</dbReference>
<dbReference type="EMBL" id="SZZH01000001">
    <property type="protein sequence ID" value="TKV61775.1"/>
    <property type="molecule type" value="Genomic_DNA"/>
</dbReference>